<evidence type="ECO:0000256" key="1">
    <source>
        <dbReference type="SAM" id="MobiDB-lite"/>
    </source>
</evidence>
<proteinExistence type="predicted"/>
<feature type="region of interest" description="Disordered" evidence="1">
    <location>
        <begin position="1"/>
        <end position="24"/>
    </location>
</feature>
<sequence>MKKEDRDFLRKSSESGLPVQASEVNGSGKASECILHTTIKNPMLHKKHTSTLFASCPHVAWPHYASDRTLTVVACKWLCSQAKALMSSASLHHRVPSLYLLKIEQGSPSRAYLRGFRKLEEQNVQTPNPNSSLISSSFRPFSPTHMLLWLSSSWCCCWNMVRDAGAVTWGTEATVAFVMRISAKQIGVLGLGGGRSGYPRNHISFIQSLQKAHFFFFLFFCFLGLW</sequence>
<dbReference type="EMBL" id="CAADRP010001674">
    <property type="protein sequence ID" value="VFU47689.1"/>
    <property type="molecule type" value="Genomic_DNA"/>
</dbReference>
<gene>
    <name evidence="2" type="ORF">SVIM_LOCUS307446</name>
</gene>
<feature type="compositionally biased region" description="Basic and acidic residues" evidence="1">
    <location>
        <begin position="1"/>
        <end position="13"/>
    </location>
</feature>
<accession>A0A6N2M571</accession>
<name>A0A6N2M571_SALVM</name>
<dbReference type="AlphaFoldDB" id="A0A6N2M571"/>
<protein>
    <submittedName>
        <fullName evidence="2">Uncharacterized protein</fullName>
    </submittedName>
</protein>
<organism evidence="2">
    <name type="scientific">Salix viminalis</name>
    <name type="common">Common osier</name>
    <name type="synonym">Basket willow</name>
    <dbReference type="NCBI Taxonomy" id="40686"/>
    <lineage>
        <taxon>Eukaryota</taxon>
        <taxon>Viridiplantae</taxon>
        <taxon>Streptophyta</taxon>
        <taxon>Embryophyta</taxon>
        <taxon>Tracheophyta</taxon>
        <taxon>Spermatophyta</taxon>
        <taxon>Magnoliopsida</taxon>
        <taxon>eudicotyledons</taxon>
        <taxon>Gunneridae</taxon>
        <taxon>Pentapetalae</taxon>
        <taxon>rosids</taxon>
        <taxon>fabids</taxon>
        <taxon>Malpighiales</taxon>
        <taxon>Salicaceae</taxon>
        <taxon>Saliceae</taxon>
        <taxon>Salix</taxon>
    </lineage>
</organism>
<evidence type="ECO:0000313" key="2">
    <source>
        <dbReference type="EMBL" id="VFU47689.1"/>
    </source>
</evidence>
<reference evidence="2" key="1">
    <citation type="submission" date="2019-03" db="EMBL/GenBank/DDBJ databases">
        <authorList>
            <person name="Mank J."/>
            <person name="Almeida P."/>
        </authorList>
    </citation>
    <scope>NUCLEOTIDE SEQUENCE</scope>
    <source>
        <strain evidence="2">78183</strain>
    </source>
</reference>